<keyword evidence="4" id="KW-1133">Transmembrane helix</keyword>
<accession>A0A1E7FHK3</accession>
<dbReference type="PANTHER" id="PTHR31469:SF8">
    <property type="entry name" value="OS07G0641000 PROTEIN"/>
    <property type="match status" value="1"/>
</dbReference>
<keyword evidence="1" id="KW-0808">Transferase</keyword>
<keyword evidence="2" id="KW-0294">Fucose metabolism</keyword>
<evidence type="ECO:0000256" key="4">
    <source>
        <dbReference type="SAM" id="Phobius"/>
    </source>
</evidence>
<protein>
    <recommendedName>
        <fullName evidence="7">O-fucosyltransferase family protein</fullName>
    </recommendedName>
</protein>
<dbReference type="PANTHER" id="PTHR31469">
    <property type="entry name" value="OS07G0633600 PROTEIN"/>
    <property type="match status" value="1"/>
</dbReference>
<dbReference type="InParanoid" id="A0A1E7FHK3"/>
<name>A0A1E7FHK3_9STRA</name>
<gene>
    <name evidence="5" type="ORF">FRACYDRAFT_275162</name>
</gene>
<feature type="transmembrane region" description="Helical" evidence="4">
    <location>
        <begin position="7"/>
        <end position="26"/>
    </location>
</feature>
<evidence type="ECO:0000256" key="3">
    <source>
        <dbReference type="ARBA" id="ARBA00023277"/>
    </source>
</evidence>
<dbReference type="AlphaFoldDB" id="A0A1E7FHK3"/>
<dbReference type="OrthoDB" id="202494at2759"/>
<keyword evidence="4" id="KW-0472">Membrane</keyword>
<dbReference type="Gene3D" id="3.40.50.11350">
    <property type="match status" value="1"/>
</dbReference>
<organism evidence="5 6">
    <name type="scientific">Fragilariopsis cylindrus CCMP1102</name>
    <dbReference type="NCBI Taxonomy" id="635003"/>
    <lineage>
        <taxon>Eukaryota</taxon>
        <taxon>Sar</taxon>
        <taxon>Stramenopiles</taxon>
        <taxon>Ochrophyta</taxon>
        <taxon>Bacillariophyta</taxon>
        <taxon>Bacillariophyceae</taxon>
        <taxon>Bacillariophycidae</taxon>
        <taxon>Bacillariales</taxon>
        <taxon>Bacillariaceae</taxon>
        <taxon>Fragilariopsis</taxon>
    </lineage>
</organism>
<dbReference type="GO" id="GO:0006004">
    <property type="term" value="P:fucose metabolic process"/>
    <property type="evidence" value="ECO:0007669"/>
    <property type="project" value="UniProtKB-KW"/>
</dbReference>
<dbReference type="GO" id="GO:0016740">
    <property type="term" value="F:transferase activity"/>
    <property type="evidence" value="ECO:0007669"/>
    <property type="project" value="UniProtKB-KW"/>
</dbReference>
<evidence type="ECO:0008006" key="7">
    <source>
        <dbReference type="Google" id="ProtNLM"/>
    </source>
</evidence>
<evidence type="ECO:0000313" key="5">
    <source>
        <dbReference type="EMBL" id="OEU17652.1"/>
    </source>
</evidence>
<dbReference type="EMBL" id="KV784357">
    <property type="protein sequence ID" value="OEU17652.1"/>
    <property type="molecule type" value="Genomic_DNA"/>
</dbReference>
<dbReference type="InterPro" id="IPR019378">
    <property type="entry name" value="GDP-Fuc_O-FucTrfase"/>
</dbReference>
<keyword evidence="4" id="KW-0812">Transmembrane</keyword>
<evidence type="ECO:0000313" key="6">
    <source>
        <dbReference type="Proteomes" id="UP000095751"/>
    </source>
</evidence>
<dbReference type="Proteomes" id="UP000095751">
    <property type="component" value="Unassembled WGS sequence"/>
</dbReference>
<dbReference type="Pfam" id="PF10250">
    <property type="entry name" value="O-FucT"/>
    <property type="match status" value="1"/>
</dbReference>
<dbReference type="Gene3D" id="3.40.50.11340">
    <property type="match status" value="1"/>
</dbReference>
<keyword evidence="3" id="KW-0119">Carbohydrate metabolism</keyword>
<sequence length="562" mass="65344">MNHRSSILVALGIFILIVVTANLLYLPSIVPSSTVDFSNGDVMVDFASSNSELSYTNRHPSIKQKEIQKCSIAGLNCDRFGGPEEEVAAEMVYWRDIPSDSHFASPYANYGESPKYLTFEPDEGGWNNIRMSMETATALAHAMGRILVLPFEQNMYLLKQDKKKENNRFTFKNFFPFDEISAEHKGVEVITMEEFMQREVMPGNIQKDGKVQFPPSNQTDWEGHIRDGKAFWHWLRNVTLASTWDFSKCTAVFPKEPGKKAADEMEKLYETMDMSEQSHGIFKKYINKPTPVNGTVTDRLKEMLSFRKEICLYNDQMQKSKVMHFMGDNNSGARLLVHFYAFLFFEDWEQDLWTKRYVRDHLRYIDEIQCAAAKIVHAVRQKAIENGNPDGLYDSMHVRRGDFQYAHTRIPATEIYENIQDIFVENATVFIATDERNKTFFEPLQKHYQVLFLDDFLHLVPDLNKNYYGHLDQRIASRGRTFAGAYLSTFTGYITRMRGYHSQKEKQPGYKKGKLNSYFYVGKENKEELSNYYSLKGPLWGREFPVAWRDIDHNLEDSHFLT</sequence>
<dbReference type="KEGG" id="fcy:FRACYDRAFT_275162"/>
<proteinExistence type="predicted"/>
<dbReference type="FunFam" id="3.40.50.11350:FF:000014">
    <property type="entry name" value="Uncharacterized protein"/>
    <property type="match status" value="1"/>
</dbReference>
<evidence type="ECO:0000256" key="1">
    <source>
        <dbReference type="ARBA" id="ARBA00022679"/>
    </source>
</evidence>
<evidence type="ECO:0000256" key="2">
    <source>
        <dbReference type="ARBA" id="ARBA00023253"/>
    </source>
</evidence>
<keyword evidence="6" id="KW-1185">Reference proteome</keyword>
<dbReference type="CDD" id="cd11296">
    <property type="entry name" value="O-FucT_like"/>
    <property type="match status" value="1"/>
</dbReference>
<reference evidence="5 6" key="1">
    <citation type="submission" date="2016-09" db="EMBL/GenBank/DDBJ databases">
        <title>Extensive genetic diversity and differential bi-allelic expression allows diatom success in the polar Southern Ocean.</title>
        <authorList>
            <consortium name="DOE Joint Genome Institute"/>
            <person name="Mock T."/>
            <person name="Otillar R.P."/>
            <person name="Strauss J."/>
            <person name="Dupont C."/>
            <person name="Frickenhaus S."/>
            <person name="Maumus F."/>
            <person name="Mcmullan M."/>
            <person name="Sanges R."/>
            <person name="Schmutz J."/>
            <person name="Toseland A."/>
            <person name="Valas R."/>
            <person name="Veluchamy A."/>
            <person name="Ward B.J."/>
            <person name="Allen A."/>
            <person name="Barry K."/>
            <person name="Falciatore A."/>
            <person name="Ferrante M."/>
            <person name="Fortunato A.E."/>
            <person name="Gloeckner G."/>
            <person name="Gruber A."/>
            <person name="Hipkin R."/>
            <person name="Janech M."/>
            <person name="Kroth P."/>
            <person name="Leese F."/>
            <person name="Lindquist E."/>
            <person name="Lyon B.R."/>
            <person name="Martin J."/>
            <person name="Mayer C."/>
            <person name="Parker M."/>
            <person name="Quesneville H."/>
            <person name="Raymond J."/>
            <person name="Uhlig C."/>
            <person name="Valentin K.U."/>
            <person name="Worden A.Z."/>
            <person name="Armbrust E.V."/>
            <person name="Bowler C."/>
            <person name="Green B."/>
            <person name="Moulton V."/>
            <person name="Van Oosterhout C."/>
            <person name="Grigoriev I."/>
        </authorList>
    </citation>
    <scope>NUCLEOTIDE SEQUENCE [LARGE SCALE GENOMIC DNA]</scope>
    <source>
        <strain evidence="5 6">CCMP1102</strain>
    </source>
</reference>